<dbReference type="SUPFAM" id="SSF90229">
    <property type="entry name" value="CCCH zinc finger"/>
    <property type="match status" value="3"/>
</dbReference>
<dbReference type="PANTHER" id="PTHR12547">
    <property type="entry name" value="CCCH ZINC FINGER/TIS11-RELATED"/>
    <property type="match status" value="1"/>
</dbReference>
<organism evidence="9">
    <name type="scientific">Lycoris longituba</name>
    <dbReference type="NCBI Taxonomy" id="272140"/>
    <lineage>
        <taxon>Eukaryota</taxon>
        <taxon>Viridiplantae</taxon>
        <taxon>Streptophyta</taxon>
        <taxon>Embryophyta</taxon>
        <taxon>Tracheophyta</taxon>
        <taxon>Spermatophyta</taxon>
        <taxon>Magnoliopsida</taxon>
        <taxon>Liliopsida</taxon>
        <taxon>Asparagales</taxon>
        <taxon>Amaryllidaceae</taxon>
        <taxon>Amaryllidoideae</taxon>
        <taxon>Lycoris</taxon>
    </lineage>
</organism>
<keyword evidence="1 6" id="KW-0479">Metal-binding</keyword>
<keyword evidence="4 6" id="KW-0862">Zinc</keyword>
<reference evidence="9" key="1">
    <citation type="submission" date="2009-05" db="EMBL/GenBank/DDBJ databases">
        <authorList>
            <person name="Huang M."/>
            <person name="He Q."/>
            <person name="Zhang L."/>
            <person name="Cui S."/>
            <person name="Wang M."/>
            <person name="Zhou Y."/>
        </authorList>
    </citation>
    <scope>NUCLEOTIDE SEQUENCE</scope>
</reference>
<keyword evidence="2" id="KW-0677">Repeat</keyword>
<feature type="domain" description="C3H1-type" evidence="8">
    <location>
        <begin position="273"/>
        <end position="300"/>
    </location>
</feature>
<evidence type="ECO:0000256" key="4">
    <source>
        <dbReference type="ARBA" id="ARBA00022833"/>
    </source>
</evidence>
<sequence>MATFGAARKRWRPDAANGFAGSKRTKEMDSVGSKSKPCTKFFSTAGCQFGEGCHFLHFVPGGYNAVAQMTNMGNPTHAPPPPRGPMGPPPAMPDPHGPPPAVKTKMCNKFNSAEGCKFGDKCNFAHGEGELGKRIIPSRDGPMGGPPPMGAAGRMGNRFEPPPPVPPTTFGASATAKISVDSSLAGAIIGKGGVNTKHICRVTGAKLAIRDHESNANLRNIELEGTFDQINKASAMVQELIMNIRETTPMPAKPQAFAPPPTTQHRHHAGASNFKTKICDNFTKGSCTFGDRCHFAHGTGELRASGV</sequence>
<evidence type="ECO:0000256" key="7">
    <source>
        <dbReference type="SAM" id="MobiDB-lite"/>
    </source>
</evidence>
<dbReference type="InterPro" id="IPR004088">
    <property type="entry name" value="KH_dom_type_1"/>
</dbReference>
<dbReference type="Pfam" id="PF00642">
    <property type="entry name" value="zf-CCCH"/>
    <property type="match status" value="2"/>
</dbReference>
<feature type="region of interest" description="Disordered" evidence="7">
    <location>
        <begin position="73"/>
        <end position="99"/>
    </location>
</feature>
<dbReference type="EMBL" id="GQ166127">
    <property type="protein sequence ID" value="ADG58077.1"/>
    <property type="molecule type" value="mRNA"/>
</dbReference>
<dbReference type="SMART" id="SM00356">
    <property type="entry name" value="ZnF_C3H1"/>
    <property type="match status" value="3"/>
</dbReference>
<evidence type="ECO:0000256" key="2">
    <source>
        <dbReference type="ARBA" id="ARBA00022737"/>
    </source>
</evidence>
<accession>D6MKN0</accession>
<dbReference type="GO" id="GO:0051252">
    <property type="term" value="P:regulation of RNA metabolic process"/>
    <property type="evidence" value="ECO:0007669"/>
    <property type="project" value="UniProtKB-ARBA"/>
</dbReference>
<dbReference type="InterPro" id="IPR036855">
    <property type="entry name" value="Znf_CCCH_sf"/>
</dbReference>
<evidence type="ECO:0000256" key="1">
    <source>
        <dbReference type="ARBA" id="ARBA00022723"/>
    </source>
</evidence>
<feature type="zinc finger region" description="C3H1-type" evidence="6">
    <location>
        <begin position="101"/>
        <end position="129"/>
    </location>
</feature>
<dbReference type="FunFam" id="4.10.1000.10:FF:000003">
    <property type="entry name" value="Zinc finger CCCH domain-containing protein"/>
    <property type="match status" value="2"/>
</dbReference>
<evidence type="ECO:0000313" key="9">
    <source>
        <dbReference type="EMBL" id="ADG58077.1"/>
    </source>
</evidence>
<evidence type="ECO:0000256" key="5">
    <source>
        <dbReference type="PROSITE-ProRule" id="PRU00117"/>
    </source>
</evidence>
<dbReference type="GO" id="GO:0010468">
    <property type="term" value="P:regulation of gene expression"/>
    <property type="evidence" value="ECO:0007669"/>
    <property type="project" value="UniProtKB-ARBA"/>
</dbReference>
<dbReference type="InterPro" id="IPR004087">
    <property type="entry name" value="KH_dom"/>
</dbReference>
<name>D6MKN0_9ASPA</name>
<dbReference type="Gene3D" id="3.30.1370.10">
    <property type="entry name" value="K Homology domain, type 1"/>
    <property type="match status" value="1"/>
</dbReference>
<feature type="region of interest" description="Disordered" evidence="7">
    <location>
        <begin position="15"/>
        <end position="34"/>
    </location>
</feature>
<evidence type="ECO:0000259" key="8">
    <source>
        <dbReference type="PROSITE" id="PS50103"/>
    </source>
</evidence>
<reference evidence="9" key="2">
    <citation type="journal article" date="2010" name="Genomics">
        <title>Analysis of floral transcription factors from Lycoris longituba.</title>
        <authorList>
            <person name="He Q.L."/>
            <person name="Cui S.J."/>
            <person name="Gu J.L."/>
            <person name="Zhang H."/>
            <person name="Wang M.X."/>
            <person name="Zhou Y."/>
            <person name="Zhang L."/>
            <person name="Huang M.R."/>
        </authorList>
    </citation>
    <scope>NUCLEOTIDE SEQUENCE</scope>
</reference>
<dbReference type="InterPro" id="IPR000571">
    <property type="entry name" value="Znf_CCCH"/>
</dbReference>
<dbReference type="SMART" id="SM00322">
    <property type="entry name" value="KH"/>
    <property type="match status" value="1"/>
</dbReference>
<proteinExistence type="evidence at transcript level"/>
<dbReference type="InterPro" id="IPR045877">
    <property type="entry name" value="ZFP36-like"/>
</dbReference>
<dbReference type="CDD" id="cd22464">
    <property type="entry name" value="KH-I_AtC3H36_like"/>
    <property type="match status" value="1"/>
</dbReference>
<dbReference type="Gene3D" id="4.10.1000.10">
    <property type="entry name" value="Zinc finger, CCCH-type"/>
    <property type="match status" value="2"/>
</dbReference>
<dbReference type="Pfam" id="PF14608">
    <property type="entry name" value="zf-CCCH_2"/>
    <property type="match status" value="1"/>
</dbReference>
<dbReference type="GO" id="GO:0003729">
    <property type="term" value="F:mRNA binding"/>
    <property type="evidence" value="ECO:0007669"/>
    <property type="project" value="InterPro"/>
</dbReference>
<dbReference type="GO" id="GO:0008270">
    <property type="term" value="F:zinc ion binding"/>
    <property type="evidence" value="ECO:0007669"/>
    <property type="project" value="UniProtKB-KW"/>
</dbReference>
<feature type="domain" description="C3H1-type" evidence="8">
    <location>
        <begin position="101"/>
        <end position="129"/>
    </location>
</feature>
<dbReference type="AlphaFoldDB" id="D6MKN0"/>
<evidence type="ECO:0000256" key="6">
    <source>
        <dbReference type="PROSITE-ProRule" id="PRU00723"/>
    </source>
</evidence>
<protein>
    <submittedName>
        <fullName evidence="9">Transcription factor</fullName>
    </submittedName>
</protein>
<feature type="domain" description="C3H1-type" evidence="8">
    <location>
        <begin position="32"/>
        <end position="60"/>
    </location>
</feature>
<dbReference type="PROSITE" id="PS50084">
    <property type="entry name" value="KH_TYPE_1"/>
    <property type="match status" value="1"/>
</dbReference>
<keyword evidence="5" id="KW-0694">RNA-binding</keyword>
<dbReference type="PANTHER" id="PTHR12547:SF184">
    <property type="entry name" value="CCCH-TYPE ZN-FINGER PROTEIN"/>
    <property type="match status" value="1"/>
</dbReference>
<evidence type="ECO:0000256" key="3">
    <source>
        <dbReference type="ARBA" id="ARBA00022771"/>
    </source>
</evidence>
<feature type="zinc finger region" description="C3H1-type" evidence="6">
    <location>
        <begin position="32"/>
        <end position="60"/>
    </location>
</feature>
<dbReference type="SUPFAM" id="SSF54791">
    <property type="entry name" value="Eukaryotic type KH-domain (KH-domain type I)"/>
    <property type="match status" value="1"/>
</dbReference>
<dbReference type="InterPro" id="IPR036612">
    <property type="entry name" value="KH_dom_type_1_sf"/>
</dbReference>
<dbReference type="PROSITE" id="PS50103">
    <property type="entry name" value="ZF_C3H1"/>
    <property type="match status" value="3"/>
</dbReference>
<feature type="compositionally biased region" description="Pro residues" evidence="7">
    <location>
        <begin position="77"/>
        <end position="99"/>
    </location>
</feature>
<feature type="zinc finger region" description="C3H1-type" evidence="6">
    <location>
        <begin position="273"/>
        <end position="300"/>
    </location>
</feature>
<dbReference type="Pfam" id="PF00013">
    <property type="entry name" value="KH_1"/>
    <property type="match status" value="1"/>
</dbReference>
<keyword evidence="3 6" id="KW-0863">Zinc-finger</keyword>